<dbReference type="RefSeq" id="WP_277413625.1">
    <property type="nucleotide sequence ID" value="NZ_CP119083.1"/>
</dbReference>
<feature type="domain" description="Glycosyl hydrolases family 2 sugar binding" evidence="6">
    <location>
        <begin position="21"/>
        <end position="147"/>
    </location>
</feature>
<keyword evidence="8" id="KW-1185">Reference proteome</keyword>
<feature type="domain" description="Glycoside hydrolase family 2 catalytic" evidence="5">
    <location>
        <begin position="320"/>
        <end position="457"/>
    </location>
</feature>
<evidence type="ECO:0000313" key="8">
    <source>
        <dbReference type="Proteomes" id="UP001216510"/>
    </source>
</evidence>
<dbReference type="InterPro" id="IPR036156">
    <property type="entry name" value="Beta-gal/glucu_dom_sf"/>
</dbReference>
<dbReference type="PANTHER" id="PTHR42732:SF3">
    <property type="entry name" value="HYDROLASE"/>
    <property type="match status" value="1"/>
</dbReference>
<gene>
    <name evidence="7" type="ORF">PX653_15265</name>
</gene>
<dbReference type="Gene3D" id="2.60.40.10">
    <property type="entry name" value="Immunoglobulins"/>
    <property type="match status" value="1"/>
</dbReference>
<evidence type="ECO:0000256" key="2">
    <source>
        <dbReference type="ARBA" id="ARBA00022801"/>
    </source>
</evidence>
<evidence type="ECO:0000259" key="4">
    <source>
        <dbReference type="Pfam" id="PF00703"/>
    </source>
</evidence>
<dbReference type="Proteomes" id="UP001216510">
    <property type="component" value="Chromosome"/>
</dbReference>
<protein>
    <submittedName>
        <fullName evidence="7">Glycoside hydrolase family 2 TIM barrel-domain containing protein</fullName>
    </submittedName>
</protein>
<dbReference type="SUPFAM" id="SSF49303">
    <property type="entry name" value="beta-Galactosidase/glucuronidase domain"/>
    <property type="match status" value="1"/>
</dbReference>
<evidence type="ECO:0000256" key="1">
    <source>
        <dbReference type="ARBA" id="ARBA00007401"/>
    </source>
</evidence>
<feature type="domain" description="Glycoside hydrolase family 2 immunoglobulin-like beta-sandwich" evidence="4">
    <location>
        <begin position="197"/>
        <end position="284"/>
    </location>
</feature>
<evidence type="ECO:0000256" key="3">
    <source>
        <dbReference type="ARBA" id="ARBA00023295"/>
    </source>
</evidence>
<dbReference type="InterPro" id="IPR013783">
    <property type="entry name" value="Ig-like_fold"/>
</dbReference>
<dbReference type="InterPro" id="IPR017853">
    <property type="entry name" value="GH"/>
</dbReference>
<dbReference type="Gene3D" id="2.60.120.260">
    <property type="entry name" value="Galactose-binding domain-like"/>
    <property type="match status" value="1"/>
</dbReference>
<evidence type="ECO:0000259" key="5">
    <source>
        <dbReference type="Pfam" id="PF02836"/>
    </source>
</evidence>
<dbReference type="PANTHER" id="PTHR42732">
    <property type="entry name" value="BETA-GALACTOSIDASE"/>
    <property type="match status" value="1"/>
</dbReference>
<evidence type="ECO:0000313" key="7">
    <source>
        <dbReference type="EMBL" id="WEF30833.1"/>
    </source>
</evidence>
<dbReference type="EMBL" id="CP119083">
    <property type="protein sequence ID" value="WEF30833.1"/>
    <property type="molecule type" value="Genomic_DNA"/>
</dbReference>
<dbReference type="InterPro" id="IPR006102">
    <property type="entry name" value="Ig-like_GH2"/>
</dbReference>
<accession>A0ABY8B5X3</accession>
<evidence type="ECO:0000259" key="6">
    <source>
        <dbReference type="Pfam" id="PF02837"/>
    </source>
</evidence>
<dbReference type="SUPFAM" id="SSF51445">
    <property type="entry name" value="(Trans)glycosidases"/>
    <property type="match status" value="1"/>
</dbReference>
<dbReference type="InterPro" id="IPR006103">
    <property type="entry name" value="Glyco_hydro_2_cat"/>
</dbReference>
<reference evidence="7 8" key="1">
    <citation type="submission" date="2023-02" db="EMBL/GenBank/DDBJ databases">
        <title>Gemone sequence of Telluria chitinolytica ACM 3522T.</title>
        <authorList>
            <person name="Frediansyah A."/>
            <person name="Miess H."/>
            <person name="Gross H."/>
        </authorList>
    </citation>
    <scope>NUCLEOTIDE SEQUENCE [LARGE SCALE GENOMIC DNA]</scope>
    <source>
        <strain evidence="7 8">ACM 3522</strain>
    </source>
</reference>
<dbReference type="InterPro" id="IPR006104">
    <property type="entry name" value="Glyco_hydro_2_N"/>
</dbReference>
<comment type="similarity">
    <text evidence="1">Belongs to the glycosyl hydrolase 2 family.</text>
</comment>
<keyword evidence="2 7" id="KW-0378">Hydrolase</keyword>
<dbReference type="GO" id="GO:0016787">
    <property type="term" value="F:hydrolase activity"/>
    <property type="evidence" value="ECO:0007669"/>
    <property type="project" value="UniProtKB-KW"/>
</dbReference>
<name>A0ABY8B5X3_9BURK</name>
<proteinExistence type="inferred from homology"/>
<dbReference type="InterPro" id="IPR051913">
    <property type="entry name" value="GH2_Domain-Containing"/>
</dbReference>
<dbReference type="Gene3D" id="3.20.20.80">
    <property type="entry name" value="Glycosidases"/>
    <property type="match status" value="1"/>
</dbReference>
<dbReference type="InterPro" id="IPR008979">
    <property type="entry name" value="Galactose-bd-like_sf"/>
</dbReference>
<dbReference type="SUPFAM" id="SSF49785">
    <property type="entry name" value="Galactose-binding domain-like"/>
    <property type="match status" value="1"/>
</dbReference>
<sequence length="598" mass="67823">MTSPDHDLHPRPQWRRDSWLSLDGTWEFAFDDADIGKREGWHDGRALPLTIEVPFPYQSERSGLGTKDIHEVVWYSRTFDAPPGWREDGHDLLLHFGAVDYVAEVWINGRLAGRNRGGHVPFSFNIAPFLRDGGNRVTLRVEDRQDPCQPRGKQSSSGQPVRIYYYCTTGIWQTVWLERVPAMRLDAMRIVGADPDGTLALEVQLHAPAGGWTVELDVLASLDEHAPVIAHASSAAARASATLRVSIEGARPWSTDDPHLYGLRLRLVRDGVTLDTVLAYAGLRSFEARDAHFHLNGRKTFLLMVLDQGYWPDTLLAPPSDEALRADVEWIKRLGFNGVRKHQKIEAPRWLYWCDRLGLLVWEEMPNARNWSLDAEEALLAEWERAVARDVNHPSIVAWVPVVESFGFPALRRHASQQAFLERLVMRTRRLDPTRDVIDNDGWEHTNLTDVCSIHDYSQPADKLVARYAGTQQTGQPPAKGWYKDKPLFLPGGSYRGQPIVLSEVGGFLMQPAGVPEAERDRLFDYYGNASTTAELWLRYRDLMEGIAGLTALAGICYTQLIDVEHEQNGLLTYDRQPKFDPDELAALHRALFFQRRD</sequence>
<dbReference type="Pfam" id="PF02836">
    <property type="entry name" value="Glyco_hydro_2_C"/>
    <property type="match status" value="1"/>
</dbReference>
<dbReference type="Pfam" id="PF00703">
    <property type="entry name" value="Glyco_hydro_2"/>
    <property type="match status" value="1"/>
</dbReference>
<dbReference type="Pfam" id="PF02837">
    <property type="entry name" value="Glyco_hydro_2_N"/>
    <property type="match status" value="1"/>
</dbReference>
<keyword evidence="3" id="KW-0326">Glycosidase</keyword>
<organism evidence="7 8">
    <name type="scientific">Pseudoduganella chitinolytica</name>
    <dbReference type="NCBI Taxonomy" id="34070"/>
    <lineage>
        <taxon>Bacteria</taxon>
        <taxon>Pseudomonadati</taxon>
        <taxon>Pseudomonadota</taxon>
        <taxon>Betaproteobacteria</taxon>
        <taxon>Burkholderiales</taxon>
        <taxon>Oxalobacteraceae</taxon>
        <taxon>Telluria group</taxon>
        <taxon>Pseudoduganella</taxon>
    </lineage>
</organism>